<dbReference type="GO" id="GO:0003677">
    <property type="term" value="F:DNA binding"/>
    <property type="evidence" value="ECO:0007669"/>
    <property type="project" value="UniProtKB-KW"/>
</dbReference>
<dbReference type="SUPFAM" id="SSF46955">
    <property type="entry name" value="Putative DNA-binding domain"/>
    <property type="match status" value="1"/>
</dbReference>
<dbReference type="PRINTS" id="PR00040">
    <property type="entry name" value="HTHMERR"/>
</dbReference>
<comment type="caution">
    <text evidence="3">The sequence shown here is derived from an EMBL/GenBank/DDBJ whole genome shotgun (WGS) entry which is preliminary data.</text>
</comment>
<evidence type="ECO:0000313" key="4">
    <source>
        <dbReference type="Proteomes" id="UP000050864"/>
    </source>
</evidence>
<dbReference type="PATRIC" id="fig|405444.3.peg.2104"/>
<dbReference type="CDD" id="cd04781">
    <property type="entry name" value="HTH_MerR-like_sg6"/>
    <property type="match status" value="1"/>
</dbReference>
<name>A0A0R0CA66_9GAMM</name>
<dbReference type="Gene3D" id="1.10.1660.10">
    <property type="match status" value="1"/>
</dbReference>
<dbReference type="EMBL" id="LDJI01000028">
    <property type="protein sequence ID" value="KRG62772.1"/>
    <property type="molecule type" value="Genomic_DNA"/>
</dbReference>
<dbReference type="Pfam" id="PF13411">
    <property type="entry name" value="MerR_1"/>
    <property type="match status" value="1"/>
</dbReference>
<dbReference type="GO" id="GO:0003700">
    <property type="term" value="F:DNA-binding transcription factor activity"/>
    <property type="evidence" value="ECO:0007669"/>
    <property type="project" value="InterPro"/>
</dbReference>
<reference evidence="3 4" key="1">
    <citation type="submission" date="2015-05" db="EMBL/GenBank/DDBJ databases">
        <title>Genome sequencing and analysis of members of genus Stenotrophomonas.</title>
        <authorList>
            <person name="Patil P.P."/>
            <person name="Midha S."/>
            <person name="Patil P.B."/>
        </authorList>
    </citation>
    <scope>NUCLEOTIDE SEQUENCE [LARGE SCALE GENOMIC DNA]</scope>
    <source>
        <strain evidence="3 4">DSM 18929</strain>
    </source>
</reference>
<dbReference type="SMART" id="SM00422">
    <property type="entry name" value="HTH_MERR"/>
    <property type="match status" value="1"/>
</dbReference>
<dbReference type="RefSeq" id="WP_057635508.1">
    <property type="nucleotide sequence ID" value="NZ_LDJI01000028.1"/>
</dbReference>
<organism evidence="3 4">
    <name type="scientific">Stenotrophomonas humi</name>
    <dbReference type="NCBI Taxonomy" id="405444"/>
    <lineage>
        <taxon>Bacteria</taxon>
        <taxon>Pseudomonadati</taxon>
        <taxon>Pseudomonadota</taxon>
        <taxon>Gammaproteobacteria</taxon>
        <taxon>Lysobacterales</taxon>
        <taxon>Lysobacteraceae</taxon>
        <taxon>Stenotrophomonas</taxon>
    </lineage>
</organism>
<sequence>MQELDIGQVSRQSGLPASTLRYYEARGLVHPLGRKGLRRVYDAAVMQRLALIALGRAAGFSLDEIAGMFDAHGQFAMDRPLLLRKANDLDRHIARLQALRDGLRHAARCQQADHLQCPTFQCLMNKALRRQAPQRAAVSAGNKGPG</sequence>
<dbReference type="InterPro" id="IPR047057">
    <property type="entry name" value="MerR_fam"/>
</dbReference>
<protein>
    <submittedName>
        <fullName evidence="3">MerR family transcriptional regulator</fullName>
    </submittedName>
</protein>
<keyword evidence="4" id="KW-1185">Reference proteome</keyword>
<dbReference type="AlphaFoldDB" id="A0A0R0CA66"/>
<evidence type="ECO:0000259" key="2">
    <source>
        <dbReference type="PROSITE" id="PS50937"/>
    </source>
</evidence>
<dbReference type="PROSITE" id="PS50937">
    <property type="entry name" value="HTH_MERR_2"/>
    <property type="match status" value="1"/>
</dbReference>
<dbReference type="PANTHER" id="PTHR30204">
    <property type="entry name" value="REDOX-CYCLING DRUG-SENSING TRANSCRIPTIONAL ACTIVATOR SOXR"/>
    <property type="match status" value="1"/>
</dbReference>
<dbReference type="Proteomes" id="UP000050864">
    <property type="component" value="Unassembled WGS sequence"/>
</dbReference>
<dbReference type="OrthoDB" id="9802944at2"/>
<dbReference type="PANTHER" id="PTHR30204:SF97">
    <property type="entry name" value="MERR FAMILY REGULATORY PROTEIN"/>
    <property type="match status" value="1"/>
</dbReference>
<evidence type="ECO:0000256" key="1">
    <source>
        <dbReference type="ARBA" id="ARBA00023125"/>
    </source>
</evidence>
<dbReference type="InterPro" id="IPR009061">
    <property type="entry name" value="DNA-bd_dom_put_sf"/>
</dbReference>
<dbReference type="InterPro" id="IPR000551">
    <property type="entry name" value="MerR-type_HTH_dom"/>
</dbReference>
<accession>A0A0R0CA66</accession>
<proteinExistence type="predicted"/>
<gene>
    <name evidence="3" type="ORF">ABB26_14985</name>
</gene>
<feature type="domain" description="HTH merR-type" evidence="2">
    <location>
        <begin position="3"/>
        <end position="71"/>
    </location>
</feature>
<dbReference type="STRING" id="405444.ABB26_14985"/>
<keyword evidence="1" id="KW-0238">DNA-binding</keyword>
<evidence type="ECO:0000313" key="3">
    <source>
        <dbReference type="EMBL" id="KRG62772.1"/>
    </source>
</evidence>